<dbReference type="SUPFAM" id="SSF48403">
    <property type="entry name" value="Ankyrin repeat"/>
    <property type="match status" value="1"/>
</dbReference>
<evidence type="ECO:0000259" key="3">
    <source>
        <dbReference type="PROSITE" id="PS50837"/>
    </source>
</evidence>
<accession>W4KEZ2</accession>
<sequence length="833" mass="92525">MLYVANECLDLPITGGAEDLVETIGHISLQVASLIDEYIKLPFAVHSLRDTLSNNMKERGGLLQTRCRNITEKLGRRMNIDVNLINGLHALRLEGTLAWLNAPDPSKNYNNARQRHADGTCTWFLTGKEFSEWKKSARSLLWVHGIPGCGKTILCSSAIEDVSKHCVNNPLSAVAYYFFGPEDAQDDLRRYSDLLRCLIKQLLLQCNIIPHGLEQTVGSAQPSEKSLLEALELLLVQFKDVYVVLDSLDECTERESVLAWLQRILRWEAFEHKIHILVSSRDELGIRRSLELLHVVQACIQGKSVDDDIRTYIDRTLQTDRHMQRWNDTTKEEIRKHVLEISKGMFRLAALQLEELRSCHDIDELKLRLGQLPRKLYETYDHILSKLDPVHRQTALRVLQWLALSARPPRLIELPEYVAVDFEAKPYPRSCEDMRYNLEDILVICSNLIIVTVEGNVQLVHPSVKDYILTSTSLQNFGFTTNEKSSHSLIAQTCLAYLLQFETTGILTEDTLDNFPLAQYAANYWVSHAHAGTGDGRTDPLNTLTYTLFTGNDAPFVAWVRLNDLDRPGSKRDMKRVPIGSRLYYACLAGLQDLSSALLDAGEDPNAKGFDDCIVLQVAARSGQSRAVQHLLEKGAVINAPFGGQHGSALRAASSEGFGDIVRLLLEKGAEVNAESERYGTALQAAALEGHGEIVKLLLENGAEVNMPQEPCGSALQAAASRGHESIVQLLLVKGAEVNKQSQEYGDALQAASTGGHEHIVRLLLENGADVDARGMGPYQSALQAASKGNNQAIVELLLEKGADPVDDNAEGTHRSAFPTLTMMICNQVFLVE</sequence>
<keyword evidence="2" id="KW-0040">ANK repeat</keyword>
<dbReference type="EMBL" id="KI925456">
    <property type="protein sequence ID" value="ETW83636.1"/>
    <property type="molecule type" value="Genomic_DNA"/>
</dbReference>
<reference evidence="4 5" key="1">
    <citation type="journal article" date="2012" name="New Phytol.">
        <title>Insight into trade-off between wood decay and parasitism from the genome of a fungal forest pathogen.</title>
        <authorList>
            <person name="Olson A."/>
            <person name="Aerts A."/>
            <person name="Asiegbu F."/>
            <person name="Belbahri L."/>
            <person name="Bouzid O."/>
            <person name="Broberg A."/>
            <person name="Canback B."/>
            <person name="Coutinho P.M."/>
            <person name="Cullen D."/>
            <person name="Dalman K."/>
            <person name="Deflorio G."/>
            <person name="van Diepen L.T."/>
            <person name="Dunand C."/>
            <person name="Duplessis S."/>
            <person name="Durling M."/>
            <person name="Gonthier P."/>
            <person name="Grimwood J."/>
            <person name="Fossdal C.G."/>
            <person name="Hansson D."/>
            <person name="Henrissat B."/>
            <person name="Hietala A."/>
            <person name="Himmelstrand K."/>
            <person name="Hoffmeister D."/>
            <person name="Hogberg N."/>
            <person name="James T.Y."/>
            <person name="Karlsson M."/>
            <person name="Kohler A."/>
            <person name="Kues U."/>
            <person name="Lee Y.H."/>
            <person name="Lin Y.C."/>
            <person name="Lind M."/>
            <person name="Lindquist E."/>
            <person name="Lombard V."/>
            <person name="Lucas S."/>
            <person name="Lunden K."/>
            <person name="Morin E."/>
            <person name="Murat C."/>
            <person name="Park J."/>
            <person name="Raffaello T."/>
            <person name="Rouze P."/>
            <person name="Salamov A."/>
            <person name="Schmutz J."/>
            <person name="Solheim H."/>
            <person name="Stahlberg J."/>
            <person name="Velez H."/>
            <person name="de Vries R.P."/>
            <person name="Wiebenga A."/>
            <person name="Woodward S."/>
            <person name="Yakovlev I."/>
            <person name="Garbelotto M."/>
            <person name="Martin F."/>
            <person name="Grigoriev I.V."/>
            <person name="Stenlid J."/>
        </authorList>
    </citation>
    <scope>NUCLEOTIDE SEQUENCE [LARGE SCALE GENOMIC DNA]</scope>
    <source>
        <strain evidence="4 5">TC 32-1</strain>
    </source>
</reference>
<dbReference type="InParanoid" id="W4KEZ2"/>
<dbReference type="Pfam" id="PF24883">
    <property type="entry name" value="NPHP3_N"/>
    <property type="match status" value="1"/>
</dbReference>
<feature type="repeat" description="ANK" evidence="2">
    <location>
        <begin position="678"/>
        <end position="710"/>
    </location>
</feature>
<dbReference type="InterPro" id="IPR027417">
    <property type="entry name" value="P-loop_NTPase"/>
</dbReference>
<dbReference type="AlphaFoldDB" id="W4KEZ2"/>
<dbReference type="InterPro" id="IPR002110">
    <property type="entry name" value="Ankyrin_rpt"/>
</dbReference>
<evidence type="ECO:0000313" key="4">
    <source>
        <dbReference type="EMBL" id="ETW83636.1"/>
    </source>
</evidence>
<dbReference type="InterPro" id="IPR054471">
    <property type="entry name" value="GPIID_WHD"/>
</dbReference>
<dbReference type="SMART" id="SM00248">
    <property type="entry name" value="ANK"/>
    <property type="match status" value="7"/>
</dbReference>
<dbReference type="PROSITE" id="PS50297">
    <property type="entry name" value="ANK_REP_REGION"/>
    <property type="match status" value="4"/>
</dbReference>
<feature type="repeat" description="ANK" evidence="2">
    <location>
        <begin position="714"/>
        <end position="743"/>
    </location>
</feature>
<dbReference type="InterPro" id="IPR036770">
    <property type="entry name" value="Ankyrin_rpt-contain_sf"/>
</dbReference>
<dbReference type="PROSITE" id="PS50837">
    <property type="entry name" value="NACHT"/>
    <property type="match status" value="1"/>
</dbReference>
<dbReference type="PROSITE" id="PS50088">
    <property type="entry name" value="ANK_REPEAT"/>
    <property type="match status" value="4"/>
</dbReference>
<dbReference type="Gene3D" id="3.40.50.300">
    <property type="entry name" value="P-loop containing nucleotide triphosphate hydrolases"/>
    <property type="match status" value="1"/>
</dbReference>
<dbReference type="OrthoDB" id="194358at2759"/>
<keyword evidence="5" id="KW-1185">Reference proteome</keyword>
<dbReference type="PANTHER" id="PTHR10039:SF16">
    <property type="entry name" value="GPI INOSITOL-DEACYLASE"/>
    <property type="match status" value="1"/>
</dbReference>
<protein>
    <recommendedName>
        <fullName evidence="3">NACHT domain-containing protein</fullName>
    </recommendedName>
</protein>
<dbReference type="PANTHER" id="PTHR10039">
    <property type="entry name" value="AMELOGENIN"/>
    <property type="match status" value="1"/>
</dbReference>
<dbReference type="Gene3D" id="1.25.40.20">
    <property type="entry name" value="Ankyrin repeat-containing domain"/>
    <property type="match status" value="1"/>
</dbReference>
<dbReference type="Pfam" id="PF22939">
    <property type="entry name" value="WHD_GPIID"/>
    <property type="match status" value="1"/>
</dbReference>
<dbReference type="Pfam" id="PF12796">
    <property type="entry name" value="Ank_2"/>
    <property type="match status" value="2"/>
</dbReference>
<dbReference type="GeneID" id="20677419"/>
<dbReference type="InterPro" id="IPR056884">
    <property type="entry name" value="NPHP3-like_N"/>
</dbReference>
<organism evidence="4 5">
    <name type="scientific">Heterobasidion irregulare (strain TC 32-1)</name>
    <dbReference type="NCBI Taxonomy" id="747525"/>
    <lineage>
        <taxon>Eukaryota</taxon>
        <taxon>Fungi</taxon>
        <taxon>Dikarya</taxon>
        <taxon>Basidiomycota</taxon>
        <taxon>Agaricomycotina</taxon>
        <taxon>Agaricomycetes</taxon>
        <taxon>Russulales</taxon>
        <taxon>Bondarzewiaceae</taxon>
        <taxon>Heterobasidion</taxon>
        <taxon>Heterobasidion annosum species complex</taxon>
    </lineage>
</organism>
<dbReference type="eggNOG" id="KOG0504">
    <property type="taxonomic scope" value="Eukaryota"/>
</dbReference>
<feature type="domain" description="NACHT" evidence="3">
    <location>
        <begin position="139"/>
        <end position="281"/>
    </location>
</feature>
<keyword evidence="1" id="KW-0677">Repeat</keyword>
<evidence type="ECO:0000256" key="1">
    <source>
        <dbReference type="ARBA" id="ARBA00022737"/>
    </source>
</evidence>
<dbReference type="RefSeq" id="XP_009543409.1">
    <property type="nucleotide sequence ID" value="XM_009545114.1"/>
</dbReference>
<dbReference type="KEGG" id="hir:HETIRDRAFT_471885"/>
<dbReference type="HOGENOM" id="CLU_000288_34_23_1"/>
<proteinExistence type="predicted"/>
<evidence type="ECO:0000256" key="2">
    <source>
        <dbReference type="PROSITE-ProRule" id="PRU00023"/>
    </source>
</evidence>
<evidence type="ECO:0000313" key="5">
    <source>
        <dbReference type="Proteomes" id="UP000030671"/>
    </source>
</evidence>
<name>W4KEZ2_HETIT</name>
<feature type="repeat" description="ANK" evidence="2">
    <location>
        <begin position="744"/>
        <end position="776"/>
    </location>
</feature>
<feature type="repeat" description="ANK" evidence="2">
    <location>
        <begin position="645"/>
        <end position="677"/>
    </location>
</feature>
<dbReference type="Proteomes" id="UP000030671">
    <property type="component" value="Unassembled WGS sequence"/>
</dbReference>
<dbReference type="STRING" id="747525.W4KEZ2"/>
<dbReference type="InterPro" id="IPR007111">
    <property type="entry name" value="NACHT_NTPase"/>
</dbReference>
<gene>
    <name evidence="4" type="ORF">HETIRDRAFT_471885</name>
</gene>
<dbReference type="SUPFAM" id="SSF52540">
    <property type="entry name" value="P-loop containing nucleoside triphosphate hydrolases"/>
    <property type="match status" value="1"/>
</dbReference>